<feature type="transmembrane region" description="Helical" evidence="1">
    <location>
        <begin position="20"/>
        <end position="40"/>
    </location>
</feature>
<dbReference type="PANTHER" id="PTHR30093">
    <property type="entry name" value="GENERAL SECRETION PATHWAY PROTEIN G"/>
    <property type="match status" value="1"/>
</dbReference>
<dbReference type="STRING" id="1841610.A6X21_19405"/>
<keyword evidence="1" id="KW-1133">Transmembrane helix</keyword>
<dbReference type="Proteomes" id="UP000094828">
    <property type="component" value="Unassembled WGS sequence"/>
</dbReference>
<dbReference type="Gene3D" id="3.30.700.10">
    <property type="entry name" value="Glycoprotein, Type 4 Pilin"/>
    <property type="match status" value="1"/>
</dbReference>
<feature type="domain" description="DUF1559" evidence="2">
    <location>
        <begin position="41"/>
        <end position="303"/>
    </location>
</feature>
<keyword evidence="1" id="KW-0812">Transmembrane</keyword>
<organism evidence="3 4">
    <name type="scientific">Planctopirus hydrillae</name>
    <dbReference type="NCBI Taxonomy" id="1841610"/>
    <lineage>
        <taxon>Bacteria</taxon>
        <taxon>Pseudomonadati</taxon>
        <taxon>Planctomycetota</taxon>
        <taxon>Planctomycetia</taxon>
        <taxon>Planctomycetales</taxon>
        <taxon>Planctomycetaceae</taxon>
        <taxon>Planctopirus</taxon>
    </lineage>
</organism>
<comment type="caution">
    <text evidence="3">The sequence shown here is derived from an EMBL/GenBank/DDBJ whole genome shotgun (WGS) entry which is preliminary data.</text>
</comment>
<keyword evidence="1" id="KW-0472">Membrane</keyword>
<dbReference type="InterPro" id="IPR012902">
    <property type="entry name" value="N_methyl_site"/>
</dbReference>
<dbReference type="InterPro" id="IPR045584">
    <property type="entry name" value="Pilin-like"/>
</dbReference>
<dbReference type="EMBL" id="LYDR01000063">
    <property type="protein sequence ID" value="ODA32836.1"/>
    <property type="molecule type" value="Genomic_DNA"/>
</dbReference>
<gene>
    <name evidence="3" type="ORF">A6X21_19405</name>
</gene>
<reference evidence="3 4" key="1">
    <citation type="submission" date="2016-05" db="EMBL/GenBank/DDBJ databases">
        <title>Genomic and physiological characterization of Planctopirus sp. isolated from fresh water lake.</title>
        <authorList>
            <person name="Subhash Y."/>
            <person name="Ramana C."/>
        </authorList>
    </citation>
    <scope>NUCLEOTIDE SEQUENCE [LARGE SCALE GENOMIC DNA]</scope>
    <source>
        <strain evidence="3 4">JC280</strain>
    </source>
</reference>
<evidence type="ECO:0000313" key="3">
    <source>
        <dbReference type="EMBL" id="ODA32836.1"/>
    </source>
</evidence>
<dbReference type="Pfam" id="PF07963">
    <property type="entry name" value="N_methyl"/>
    <property type="match status" value="1"/>
</dbReference>
<accession>A0A1C3EHX1</accession>
<evidence type="ECO:0000313" key="4">
    <source>
        <dbReference type="Proteomes" id="UP000094828"/>
    </source>
</evidence>
<dbReference type="NCBIfam" id="TIGR02532">
    <property type="entry name" value="IV_pilin_GFxxxE"/>
    <property type="match status" value="1"/>
</dbReference>
<dbReference type="SUPFAM" id="SSF54523">
    <property type="entry name" value="Pili subunits"/>
    <property type="match status" value="1"/>
</dbReference>
<proteinExistence type="predicted"/>
<dbReference type="InterPro" id="IPR027558">
    <property type="entry name" value="Pre_pil_HX9DG_C"/>
</dbReference>
<dbReference type="RefSeq" id="WP_068847439.1">
    <property type="nucleotide sequence ID" value="NZ_LYDR01000063.1"/>
</dbReference>
<evidence type="ECO:0000259" key="2">
    <source>
        <dbReference type="Pfam" id="PF07596"/>
    </source>
</evidence>
<dbReference type="NCBIfam" id="TIGR04294">
    <property type="entry name" value="pre_pil_HX9DG"/>
    <property type="match status" value="1"/>
</dbReference>
<sequence length="322" mass="35025">MTLYSVNSGRRRDRRGFTLIELLVVIAIIAVLIALLLPAVQQAREAARRTQCRNNLKQLGLALHNYHSTHEVFPPGVLYPAVSVNLNLEGTRRNGVGWGTFLLPYVDQAPLYNRFDFQSPWTAISGLPRTVLPVFVCPSDTGPAINPWYSDASNLAHGAATEDQRLAKSNYVACTGANPNNTSIYSRGSTTAGVSHYQSATKIAYVLDGTSNTIYLGERDCVRTRGTAPNNSGGALWVGAPQVAIAAGIQHNHARVPDTLASVTLWNPNTGSYPTDIFNSQHVGGSHFLMCDGSVRFASQNMDWQTLSWLARKADNNAVGDW</sequence>
<evidence type="ECO:0000256" key="1">
    <source>
        <dbReference type="SAM" id="Phobius"/>
    </source>
</evidence>
<dbReference type="PANTHER" id="PTHR30093:SF2">
    <property type="entry name" value="TYPE II SECRETION SYSTEM PROTEIN H"/>
    <property type="match status" value="1"/>
</dbReference>
<dbReference type="AlphaFoldDB" id="A0A1C3EHX1"/>
<dbReference type="PROSITE" id="PS00409">
    <property type="entry name" value="PROKAR_NTER_METHYL"/>
    <property type="match status" value="1"/>
</dbReference>
<dbReference type="Pfam" id="PF07596">
    <property type="entry name" value="SBP_bac_10"/>
    <property type="match status" value="1"/>
</dbReference>
<name>A0A1C3EHX1_9PLAN</name>
<keyword evidence="4" id="KW-1185">Reference proteome</keyword>
<protein>
    <recommendedName>
        <fullName evidence="2">DUF1559 domain-containing protein</fullName>
    </recommendedName>
</protein>
<dbReference type="InterPro" id="IPR011453">
    <property type="entry name" value="DUF1559"/>
</dbReference>